<feature type="region of interest" description="Disordered" evidence="1">
    <location>
        <begin position="154"/>
        <end position="249"/>
    </location>
</feature>
<dbReference type="EMBL" id="KZ819360">
    <property type="protein sequence ID" value="PWN44607.1"/>
    <property type="molecule type" value="Genomic_DNA"/>
</dbReference>
<dbReference type="Proteomes" id="UP000245783">
    <property type="component" value="Unassembled WGS sequence"/>
</dbReference>
<evidence type="ECO:0000313" key="2">
    <source>
        <dbReference type="EMBL" id="PWN44607.1"/>
    </source>
</evidence>
<keyword evidence="3" id="KW-1185">Reference proteome</keyword>
<dbReference type="AlphaFoldDB" id="A0A316W3W4"/>
<dbReference type="OrthoDB" id="2595549at2759"/>
<feature type="compositionally biased region" description="Polar residues" evidence="1">
    <location>
        <begin position="9"/>
        <end position="29"/>
    </location>
</feature>
<feature type="region of interest" description="Disordered" evidence="1">
    <location>
        <begin position="1"/>
        <end position="111"/>
    </location>
</feature>
<accession>A0A316W3W4</accession>
<reference evidence="2 3" key="1">
    <citation type="journal article" date="2018" name="Mol. Biol. Evol.">
        <title>Broad Genomic Sampling Reveals a Smut Pathogenic Ancestry of the Fungal Clade Ustilaginomycotina.</title>
        <authorList>
            <person name="Kijpornyongpan T."/>
            <person name="Mondo S.J."/>
            <person name="Barry K."/>
            <person name="Sandor L."/>
            <person name="Lee J."/>
            <person name="Lipzen A."/>
            <person name="Pangilinan J."/>
            <person name="LaButti K."/>
            <person name="Hainaut M."/>
            <person name="Henrissat B."/>
            <person name="Grigoriev I.V."/>
            <person name="Spatafora J.W."/>
            <person name="Aime M.C."/>
        </authorList>
    </citation>
    <scope>NUCLEOTIDE SEQUENCE [LARGE SCALE GENOMIC DNA]</scope>
    <source>
        <strain evidence="2 3">MCA 4658</strain>
    </source>
</reference>
<name>A0A316W3W4_9BASI</name>
<feature type="compositionally biased region" description="Basic and acidic residues" evidence="1">
    <location>
        <begin position="209"/>
        <end position="247"/>
    </location>
</feature>
<gene>
    <name evidence="2" type="ORF">IE81DRAFT_12222</name>
</gene>
<feature type="compositionally biased region" description="Basic and acidic residues" evidence="1">
    <location>
        <begin position="172"/>
        <end position="182"/>
    </location>
</feature>
<evidence type="ECO:0000256" key="1">
    <source>
        <dbReference type="SAM" id="MobiDB-lite"/>
    </source>
</evidence>
<dbReference type="RefSeq" id="XP_025371767.1">
    <property type="nucleotide sequence ID" value="XM_025510186.1"/>
</dbReference>
<dbReference type="InParanoid" id="A0A316W3W4"/>
<feature type="compositionally biased region" description="Low complexity" evidence="1">
    <location>
        <begin position="94"/>
        <end position="108"/>
    </location>
</feature>
<sequence length="574" mass="61730">MSYADHYNRSSASGSLQHSRLAGYSSSAPYSAWGDSTRPKGGHSTALDDRRYTNNARAANGYQRSAGPNAAAGSASASGHSYHLPTSGNYGNHSFPSPATSATSSGSSLRTPPDLLLNGAALATSWKSVDKQKLHNNLTVTDIEKRLKLMANLPTEPISGELPTPPSSPRLQARDKTQDKARASGRASAGTKEAAATESGTTKKRKVSTRADDVGAQTKERRLSDSSDETFSRSKRDDQNQSRDKKAVAPRSLHRSLEIILPLDRRWDKDLFVSTAASFRARGRSLKHQGDQRLREESTMRIGSSPSSAACIATFEQMDAVLLYVYSFWCEDEAATIDTGTPGVIIAANWNTIFGLLKYVCDCQERNGFPALAGLCRLIEALVLRKVSDNENRLLQRRLAKLVASSAAIANTGSTYVAAGQSPSTPFGDTAAPSPASHHSAEVPPGDLSSAIADISSIMRKTVGESERSARLFAQARNALSPSTLQDSFPDVWQACLASSTVIEPVRDALRLNPEGFGSSSCVTDDAPSARWAWPLDHVTPLPHYVNFGRALLREAAARKNLKFQLAAITSHRS</sequence>
<dbReference type="STRING" id="1522189.A0A316W3W4"/>
<feature type="compositionally biased region" description="Low complexity" evidence="1">
    <location>
        <begin position="65"/>
        <end position="81"/>
    </location>
</feature>
<protein>
    <submittedName>
        <fullName evidence="2">Uncharacterized protein</fullName>
    </submittedName>
</protein>
<dbReference type="GeneID" id="37032056"/>
<evidence type="ECO:0000313" key="3">
    <source>
        <dbReference type="Proteomes" id="UP000245783"/>
    </source>
</evidence>
<feature type="region of interest" description="Disordered" evidence="1">
    <location>
        <begin position="420"/>
        <end position="444"/>
    </location>
</feature>
<proteinExistence type="predicted"/>
<organism evidence="2 3">
    <name type="scientific">Ceraceosorus guamensis</name>
    <dbReference type="NCBI Taxonomy" id="1522189"/>
    <lineage>
        <taxon>Eukaryota</taxon>
        <taxon>Fungi</taxon>
        <taxon>Dikarya</taxon>
        <taxon>Basidiomycota</taxon>
        <taxon>Ustilaginomycotina</taxon>
        <taxon>Exobasidiomycetes</taxon>
        <taxon>Ceraceosorales</taxon>
        <taxon>Ceraceosoraceae</taxon>
        <taxon>Ceraceosorus</taxon>
    </lineage>
</organism>